<accession>A0ABU4PPP5</accession>
<dbReference type="InterPro" id="IPR012910">
    <property type="entry name" value="Plug_dom"/>
</dbReference>
<evidence type="ECO:0000256" key="10">
    <source>
        <dbReference type="ARBA" id="ARBA00023237"/>
    </source>
</evidence>
<dbReference type="InterPro" id="IPR000531">
    <property type="entry name" value="Beta-barrel_TonB"/>
</dbReference>
<evidence type="ECO:0000313" key="16">
    <source>
        <dbReference type="EMBL" id="MDX5986133.1"/>
    </source>
</evidence>
<evidence type="ECO:0000256" key="6">
    <source>
        <dbReference type="ARBA" id="ARBA00023004"/>
    </source>
</evidence>
<dbReference type="RefSeq" id="WP_010406716.1">
    <property type="nucleotide sequence ID" value="NZ_JAWXXV010000001.1"/>
</dbReference>
<organism evidence="16 17">
    <name type="scientific">Sphingomonas echinoides</name>
    <dbReference type="NCBI Taxonomy" id="59803"/>
    <lineage>
        <taxon>Bacteria</taxon>
        <taxon>Pseudomonadati</taxon>
        <taxon>Pseudomonadota</taxon>
        <taxon>Alphaproteobacteria</taxon>
        <taxon>Sphingomonadales</taxon>
        <taxon>Sphingomonadaceae</taxon>
        <taxon>Sphingomonas</taxon>
    </lineage>
</organism>
<keyword evidence="8 12" id="KW-0798">TonB box</keyword>
<feature type="signal peptide" evidence="13">
    <location>
        <begin position="1"/>
        <end position="42"/>
    </location>
</feature>
<comment type="similarity">
    <text evidence="11 12">Belongs to the TonB-dependent receptor family.</text>
</comment>
<evidence type="ECO:0000256" key="5">
    <source>
        <dbReference type="ARBA" id="ARBA00022692"/>
    </source>
</evidence>
<feature type="domain" description="TonB-dependent receptor-like beta-barrel" evidence="14">
    <location>
        <begin position="271"/>
        <end position="666"/>
    </location>
</feature>
<evidence type="ECO:0000256" key="13">
    <source>
        <dbReference type="SAM" id="SignalP"/>
    </source>
</evidence>
<proteinExistence type="inferred from homology"/>
<keyword evidence="6" id="KW-0408">Iron</keyword>
<evidence type="ECO:0000256" key="4">
    <source>
        <dbReference type="ARBA" id="ARBA00022496"/>
    </source>
</evidence>
<dbReference type="EMBL" id="JAWXXV010000001">
    <property type="protein sequence ID" value="MDX5986133.1"/>
    <property type="molecule type" value="Genomic_DNA"/>
</dbReference>
<dbReference type="InterPro" id="IPR039426">
    <property type="entry name" value="TonB-dep_rcpt-like"/>
</dbReference>
<keyword evidence="17" id="KW-1185">Reference proteome</keyword>
<dbReference type="Pfam" id="PF00593">
    <property type="entry name" value="TonB_dep_Rec_b-barrel"/>
    <property type="match status" value="1"/>
</dbReference>
<evidence type="ECO:0000256" key="3">
    <source>
        <dbReference type="ARBA" id="ARBA00022452"/>
    </source>
</evidence>
<comment type="subcellular location">
    <subcellularLocation>
        <location evidence="1 11">Cell outer membrane</location>
        <topology evidence="1 11">Multi-pass membrane protein</topology>
    </subcellularLocation>
</comment>
<keyword evidence="3 11" id="KW-1134">Transmembrane beta strand</keyword>
<keyword evidence="7" id="KW-0406">Ion transport</keyword>
<comment type="caution">
    <text evidence="16">The sequence shown here is derived from an EMBL/GenBank/DDBJ whole genome shotgun (WGS) entry which is preliminary data.</text>
</comment>
<evidence type="ECO:0000256" key="11">
    <source>
        <dbReference type="PROSITE-ProRule" id="PRU01360"/>
    </source>
</evidence>
<reference evidence="16 17" key="1">
    <citation type="submission" date="2023-11" db="EMBL/GenBank/DDBJ databases">
        <title>MicrobeMod: A computational toolkit for identifying prokaryotic methylation and restriction-modification with nanopore sequencing.</title>
        <authorList>
            <person name="Crits-Christoph A."/>
            <person name="Kang S.C."/>
            <person name="Lee H."/>
            <person name="Ostrov N."/>
        </authorList>
    </citation>
    <scope>NUCLEOTIDE SEQUENCE [LARGE SCALE GENOMIC DNA]</scope>
    <source>
        <strain evidence="16 17">ATCC 14820</strain>
    </source>
</reference>
<dbReference type="Proteomes" id="UP001279660">
    <property type="component" value="Unassembled WGS sequence"/>
</dbReference>
<dbReference type="InterPro" id="IPR037066">
    <property type="entry name" value="Plug_dom_sf"/>
</dbReference>
<evidence type="ECO:0000313" key="17">
    <source>
        <dbReference type="Proteomes" id="UP001279660"/>
    </source>
</evidence>
<keyword evidence="4" id="KW-0410">Iron transport</keyword>
<keyword evidence="9 11" id="KW-0472">Membrane</keyword>
<keyword evidence="13" id="KW-0732">Signal</keyword>
<evidence type="ECO:0000256" key="8">
    <source>
        <dbReference type="ARBA" id="ARBA00023077"/>
    </source>
</evidence>
<sequence length="712" mass="76456">MPHKTPSASAIKAARHRGPGRSRHWRALLCGAATLLIAQSLAANLAAAQEMPQAPDFPAPTDAQHPDDIIVYGRAIAQIGIATSGSQGVVGYKDFADKPLSRVGELVENVPGVIATQHSGTGKANQYFLRGFNLDHGTDFAGFVDGVPINMRTHGHGQGYLDLNFLIPELVERIDYRKGPYFADVGDFSAAGTVKFTTADHLAQPIAQVTAGSFGYYRALAAGSTGVAGGDLLLGLDGTVSDGPWVLNERLRKVNALAKYTRDGLSLGLTAYHATWNSTDQVPLRAIDSGLISRFGNIDPFLGGETTRIGLTGNGHFGETEVSLFGLYYRFRLTSNFTYFLDDPVNGDEFQQRDQRGVFGGSIRHTMPTTIAGLPVTFVIGGDTRYDHIGKIGLYHTVKGVPIGTVRQDQVEEYSGALYGEATAALTPRLRLVLGLRGDLYGYDVHAQTQAANSGRGTDTILGPKAALAWRATDHLELYANYGESFHSNDVRGAAITVDPKSGAPADRLPVLVKARGGELGARVEYQRFTASIVGYYLTLGSELVFSGDDGTTEPNDATRRYGTEATLFWRPTSWLALDGSAAFTHARFHTVAAGQDHIPNSVSNVLAGGAAVDFGHGITGSVRLRHFGSAPLIEDGSARSQPTTLVNFGGYYTLGRLKLGVDVLNVFDAKDADITYFYTSRLQGEPSGGVDDYHLHPVEPRQVRVSLRYGF</sequence>
<feature type="chain" id="PRO_5046472266" evidence="13">
    <location>
        <begin position="43"/>
        <end position="712"/>
    </location>
</feature>
<evidence type="ECO:0000256" key="1">
    <source>
        <dbReference type="ARBA" id="ARBA00004571"/>
    </source>
</evidence>
<dbReference type="PANTHER" id="PTHR32552:SF81">
    <property type="entry name" value="TONB-DEPENDENT OUTER MEMBRANE RECEPTOR"/>
    <property type="match status" value="1"/>
</dbReference>
<keyword evidence="16" id="KW-0675">Receptor</keyword>
<protein>
    <submittedName>
        <fullName evidence="16">TonB-dependent receptor</fullName>
    </submittedName>
</protein>
<evidence type="ECO:0000259" key="15">
    <source>
        <dbReference type="Pfam" id="PF07715"/>
    </source>
</evidence>
<dbReference type="PROSITE" id="PS52016">
    <property type="entry name" value="TONB_DEPENDENT_REC_3"/>
    <property type="match status" value="1"/>
</dbReference>
<name>A0ABU4PPP5_9SPHN</name>
<dbReference type="PANTHER" id="PTHR32552">
    <property type="entry name" value="FERRICHROME IRON RECEPTOR-RELATED"/>
    <property type="match status" value="1"/>
</dbReference>
<evidence type="ECO:0000259" key="14">
    <source>
        <dbReference type="Pfam" id="PF00593"/>
    </source>
</evidence>
<dbReference type="InterPro" id="IPR036942">
    <property type="entry name" value="Beta-barrel_TonB_sf"/>
</dbReference>
<evidence type="ECO:0000256" key="9">
    <source>
        <dbReference type="ARBA" id="ARBA00023136"/>
    </source>
</evidence>
<feature type="domain" description="TonB-dependent receptor plug" evidence="15">
    <location>
        <begin position="83"/>
        <end position="193"/>
    </location>
</feature>
<dbReference type="SUPFAM" id="SSF56935">
    <property type="entry name" value="Porins"/>
    <property type="match status" value="1"/>
</dbReference>
<dbReference type="Gene3D" id="2.170.130.10">
    <property type="entry name" value="TonB-dependent receptor, plug domain"/>
    <property type="match status" value="1"/>
</dbReference>
<dbReference type="Gene3D" id="2.40.170.20">
    <property type="entry name" value="TonB-dependent receptor, beta-barrel domain"/>
    <property type="match status" value="1"/>
</dbReference>
<dbReference type="Pfam" id="PF07715">
    <property type="entry name" value="Plug"/>
    <property type="match status" value="1"/>
</dbReference>
<gene>
    <name evidence="16" type="ORF">SIL82_17890</name>
</gene>
<evidence type="ECO:0000256" key="2">
    <source>
        <dbReference type="ARBA" id="ARBA00022448"/>
    </source>
</evidence>
<evidence type="ECO:0000256" key="12">
    <source>
        <dbReference type="RuleBase" id="RU003357"/>
    </source>
</evidence>
<keyword evidence="5 11" id="KW-0812">Transmembrane</keyword>
<evidence type="ECO:0000256" key="7">
    <source>
        <dbReference type="ARBA" id="ARBA00023065"/>
    </source>
</evidence>
<keyword evidence="10 11" id="KW-0998">Cell outer membrane</keyword>
<keyword evidence="2 11" id="KW-0813">Transport</keyword>